<dbReference type="OrthoDB" id="6734959at2759"/>
<dbReference type="EMBL" id="CAKOFQ010006670">
    <property type="protein sequence ID" value="CAH1957368.1"/>
    <property type="molecule type" value="Genomic_DNA"/>
</dbReference>
<gene>
    <name evidence="1" type="ORF">ACAOBT_LOCUS2052</name>
</gene>
<proteinExistence type="predicted"/>
<comment type="caution">
    <text evidence="1">The sequence shown here is derived from an EMBL/GenBank/DDBJ whole genome shotgun (WGS) entry which is preliminary data.</text>
</comment>
<name>A0A9P0JR49_ACAOB</name>
<accession>A0A9P0JR49</accession>
<evidence type="ECO:0000313" key="1">
    <source>
        <dbReference type="EMBL" id="CAH1957368.1"/>
    </source>
</evidence>
<evidence type="ECO:0000313" key="2">
    <source>
        <dbReference type="Proteomes" id="UP001152888"/>
    </source>
</evidence>
<protein>
    <submittedName>
        <fullName evidence="1">Uncharacterized protein</fullName>
    </submittedName>
</protein>
<sequence>MSVKYYVRRRDGLMVNVCRQSFMDILGVKKDRILNVVKRFKESYEMPKERRGGDRIKDENNTKRAAIKKFVESLKCIECCRSKTFNRFYLPAELNIRKLWRMFNNAVFKDLQTNSKYSLRKGSLPESDRQGISGAGVGYDRRAPTVQVATAQNNSVEVNTEDKVDQQNTTLSVDSSLDYCVSETEVADRICVIFIDSENDDVRDEDEERENGDADSYHDMRSVKSIRIQNMPSTLYPSFLLSFKDLRIVSDRSTESVNILLENGWMTSRKGPR</sequence>
<dbReference type="Proteomes" id="UP001152888">
    <property type="component" value="Unassembled WGS sequence"/>
</dbReference>
<reference evidence="1" key="1">
    <citation type="submission" date="2022-03" db="EMBL/GenBank/DDBJ databases">
        <authorList>
            <person name="Sayadi A."/>
        </authorList>
    </citation>
    <scope>NUCLEOTIDE SEQUENCE</scope>
</reference>
<dbReference type="AlphaFoldDB" id="A0A9P0JR49"/>
<organism evidence="1 2">
    <name type="scientific">Acanthoscelides obtectus</name>
    <name type="common">Bean weevil</name>
    <name type="synonym">Bruchus obtectus</name>
    <dbReference type="NCBI Taxonomy" id="200917"/>
    <lineage>
        <taxon>Eukaryota</taxon>
        <taxon>Metazoa</taxon>
        <taxon>Ecdysozoa</taxon>
        <taxon>Arthropoda</taxon>
        <taxon>Hexapoda</taxon>
        <taxon>Insecta</taxon>
        <taxon>Pterygota</taxon>
        <taxon>Neoptera</taxon>
        <taxon>Endopterygota</taxon>
        <taxon>Coleoptera</taxon>
        <taxon>Polyphaga</taxon>
        <taxon>Cucujiformia</taxon>
        <taxon>Chrysomeloidea</taxon>
        <taxon>Chrysomelidae</taxon>
        <taxon>Bruchinae</taxon>
        <taxon>Bruchini</taxon>
        <taxon>Acanthoscelides</taxon>
    </lineage>
</organism>
<keyword evidence="2" id="KW-1185">Reference proteome</keyword>